<evidence type="ECO:0000256" key="2">
    <source>
        <dbReference type="SAM" id="SignalP"/>
    </source>
</evidence>
<dbReference type="KEGG" id="trr:M419DRAFT_130831"/>
<evidence type="ECO:0000313" key="4">
    <source>
        <dbReference type="Proteomes" id="UP000024376"/>
    </source>
</evidence>
<feature type="chain" id="PRO_5001537091" description="Secreted protein" evidence="2">
    <location>
        <begin position="18"/>
        <end position="66"/>
    </location>
</feature>
<gene>
    <name evidence="3" type="ORF">M419DRAFT_130831</name>
</gene>
<name>A0A024S9L2_HYPJR</name>
<sequence>MLLAFLLCLHVSSLVSLFLFPRPLLDPSSPQVVLQSRAHVGVAPQGGEGRRENKGTSQVTLPTYLS</sequence>
<accession>A0A024S9L2</accession>
<evidence type="ECO:0000256" key="1">
    <source>
        <dbReference type="SAM" id="MobiDB-lite"/>
    </source>
</evidence>
<reference evidence="4" key="1">
    <citation type="journal article" date="2013" name="Ind. Biotechnol.">
        <title>Comparative genomics analysis of Trichoderma reesei strains.</title>
        <authorList>
            <person name="Koike H."/>
            <person name="Aerts A."/>
            <person name="LaButti K."/>
            <person name="Grigoriev I.V."/>
            <person name="Baker S.E."/>
        </authorList>
    </citation>
    <scope>NUCLEOTIDE SEQUENCE [LARGE SCALE GENOMIC DNA]</scope>
    <source>
        <strain evidence="4">ATCC 56765 / BCRC 32924 / NRRL 11460 / Rut C-30</strain>
    </source>
</reference>
<feature type="region of interest" description="Disordered" evidence="1">
    <location>
        <begin position="42"/>
        <end position="66"/>
    </location>
</feature>
<keyword evidence="2" id="KW-0732">Signal</keyword>
<dbReference type="HOGENOM" id="CLU_2832995_0_0_1"/>
<feature type="signal peptide" evidence="2">
    <location>
        <begin position="1"/>
        <end position="17"/>
    </location>
</feature>
<evidence type="ECO:0008006" key="5">
    <source>
        <dbReference type="Google" id="ProtNLM"/>
    </source>
</evidence>
<protein>
    <recommendedName>
        <fullName evidence="5">Secreted protein</fullName>
    </recommendedName>
</protein>
<organism evidence="3 4">
    <name type="scientific">Hypocrea jecorina (strain ATCC 56765 / BCRC 32924 / NRRL 11460 / Rut C-30)</name>
    <name type="common">Trichoderma reesei</name>
    <dbReference type="NCBI Taxonomy" id="1344414"/>
    <lineage>
        <taxon>Eukaryota</taxon>
        <taxon>Fungi</taxon>
        <taxon>Dikarya</taxon>
        <taxon>Ascomycota</taxon>
        <taxon>Pezizomycotina</taxon>
        <taxon>Sordariomycetes</taxon>
        <taxon>Hypocreomycetidae</taxon>
        <taxon>Hypocreales</taxon>
        <taxon>Hypocreaceae</taxon>
        <taxon>Trichoderma</taxon>
    </lineage>
</organism>
<evidence type="ECO:0000313" key="3">
    <source>
        <dbReference type="EMBL" id="ETS01201.1"/>
    </source>
</evidence>
<feature type="compositionally biased region" description="Polar residues" evidence="1">
    <location>
        <begin position="55"/>
        <end position="66"/>
    </location>
</feature>
<dbReference type="Proteomes" id="UP000024376">
    <property type="component" value="Unassembled WGS sequence"/>
</dbReference>
<proteinExistence type="predicted"/>
<dbReference type="AlphaFoldDB" id="A0A024S9L2"/>
<dbReference type="EMBL" id="KI911149">
    <property type="protein sequence ID" value="ETS01201.1"/>
    <property type="molecule type" value="Genomic_DNA"/>
</dbReference>